<organism evidence="2 3">
    <name type="scientific">Lasius niger</name>
    <name type="common">Black garden ant</name>
    <dbReference type="NCBI Taxonomy" id="67767"/>
    <lineage>
        <taxon>Eukaryota</taxon>
        <taxon>Metazoa</taxon>
        <taxon>Ecdysozoa</taxon>
        <taxon>Arthropoda</taxon>
        <taxon>Hexapoda</taxon>
        <taxon>Insecta</taxon>
        <taxon>Pterygota</taxon>
        <taxon>Neoptera</taxon>
        <taxon>Endopterygota</taxon>
        <taxon>Hymenoptera</taxon>
        <taxon>Apocrita</taxon>
        <taxon>Aculeata</taxon>
        <taxon>Formicoidea</taxon>
        <taxon>Formicidae</taxon>
        <taxon>Formicinae</taxon>
        <taxon>Lasius</taxon>
        <taxon>Lasius</taxon>
    </lineage>
</organism>
<name>A0A0J7KRG7_LASNI</name>
<dbReference type="EMBL" id="LBMM01004019">
    <property type="protein sequence ID" value="KMQ92891.1"/>
    <property type="molecule type" value="Genomic_DNA"/>
</dbReference>
<dbReference type="Proteomes" id="UP000036403">
    <property type="component" value="Unassembled WGS sequence"/>
</dbReference>
<evidence type="ECO:0000313" key="2">
    <source>
        <dbReference type="EMBL" id="KMQ92891.1"/>
    </source>
</evidence>
<keyword evidence="3" id="KW-1185">Reference proteome</keyword>
<gene>
    <name evidence="2" type="ORF">RF55_7067</name>
</gene>
<evidence type="ECO:0000256" key="1">
    <source>
        <dbReference type="SAM" id="MobiDB-lite"/>
    </source>
</evidence>
<dbReference type="AlphaFoldDB" id="A0A0J7KRG7"/>
<sequence length="134" mass="16702">MEEGREMLVVKIKSEEQRKEVLVRKKHLMGRKERIMEDWTWRERKMRWRLEEIAREEERSGRRVWMGYGKIDEIWWKWDEEKEVLRDGRGNVKRGGQGKKEKGGGRNRLKGWREGWRSRRKESEWRVVFGMWRD</sequence>
<dbReference type="OrthoDB" id="7555035at2759"/>
<evidence type="ECO:0000313" key="3">
    <source>
        <dbReference type="Proteomes" id="UP000036403"/>
    </source>
</evidence>
<reference evidence="2 3" key="1">
    <citation type="submission" date="2015-04" db="EMBL/GenBank/DDBJ databases">
        <title>Lasius niger genome sequencing.</title>
        <authorList>
            <person name="Konorov E.A."/>
            <person name="Nikitin M.A."/>
            <person name="Kirill M.V."/>
            <person name="Chang P."/>
        </authorList>
    </citation>
    <scope>NUCLEOTIDE SEQUENCE [LARGE SCALE GENOMIC DNA]</scope>
    <source>
        <tissue evidence="2">Whole</tissue>
    </source>
</reference>
<proteinExistence type="predicted"/>
<feature type="region of interest" description="Disordered" evidence="1">
    <location>
        <begin position="89"/>
        <end position="119"/>
    </location>
</feature>
<accession>A0A0J7KRG7</accession>
<dbReference type="PaxDb" id="67767-A0A0J7KRG7"/>
<protein>
    <submittedName>
        <fullName evidence="2">Uncharacterized protein</fullName>
    </submittedName>
</protein>
<comment type="caution">
    <text evidence="2">The sequence shown here is derived from an EMBL/GenBank/DDBJ whole genome shotgun (WGS) entry which is preliminary data.</text>
</comment>